<protein>
    <submittedName>
        <fullName evidence="2">Glycosyltransferase</fullName>
    </submittedName>
</protein>
<sequence length="389" mass="44816">MKIGLVLSATPSYSETFFNSKIKGLQENDFEVVLFVQHKSPSFKLCPVYKSPKVFKNPMLQFFSMLVVFLKLVPNSKTIIRYMRLERRDNNSWFQIVKKIYLNAHILSQKLNWLHFGFATMALGKENVAKSIDAKMGVSFRGFDLAIYPLKHPNCYNLLWKRLDKVHTISNDLLNIAYSLGLSKNMNVEKITPAIDIEFFKNEDKNIKPNQHKLQILTVGRLHWKKGIVATLEALAKLKDENIDFTYSIVGMGEDYERIAYAIVDLKLTNHVKLFGKKSRNELIQIYKKSDIYIQYSISEGFCNSVIEAQAMGPLCIVSNAEGLTENIENNKTGWLVNSLEAPTLALKIIEVLNLNEQEKEMIRSNARERVLNYFSLEKQKEAFKSFYS</sequence>
<dbReference type="AlphaFoldDB" id="A0A4Y8AWR6"/>
<dbReference type="OrthoDB" id="832722at2"/>
<feature type="domain" description="Glycosyl transferase family 1" evidence="1">
    <location>
        <begin position="202"/>
        <end position="369"/>
    </location>
</feature>
<dbReference type="InterPro" id="IPR001296">
    <property type="entry name" value="Glyco_trans_1"/>
</dbReference>
<dbReference type="EMBL" id="SNQI01000001">
    <property type="protein sequence ID" value="TEW76585.1"/>
    <property type="molecule type" value="Genomic_DNA"/>
</dbReference>
<dbReference type="CDD" id="cd03801">
    <property type="entry name" value="GT4_PimA-like"/>
    <property type="match status" value="1"/>
</dbReference>
<proteinExistence type="predicted"/>
<dbReference type="RefSeq" id="WP_134246597.1">
    <property type="nucleotide sequence ID" value="NZ_SNQI01000001.1"/>
</dbReference>
<dbReference type="Proteomes" id="UP000298517">
    <property type="component" value="Unassembled WGS sequence"/>
</dbReference>
<keyword evidence="3" id="KW-1185">Reference proteome</keyword>
<dbReference type="Pfam" id="PF00534">
    <property type="entry name" value="Glycos_transf_1"/>
    <property type="match status" value="1"/>
</dbReference>
<evidence type="ECO:0000313" key="3">
    <source>
        <dbReference type="Proteomes" id="UP000298517"/>
    </source>
</evidence>
<comment type="caution">
    <text evidence="2">The sequence shown here is derived from an EMBL/GenBank/DDBJ whole genome shotgun (WGS) entry which is preliminary data.</text>
</comment>
<evidence type="ECO:0000259" key="1">
    <source>
        <dbReference type="Pfam" id="PF00534"/>
    </source>
</evidence>
<dbReference type="SUPFAM" id="SSF53756">
    <property type="entry name" value="UDP-Glycosyltransferase/glycogen phosphorylase"/>
    <property type="match status" value="1"/>
</dbReference>
<dbReference type="Gene3D" id="3.40.50.2000">
    <property type="entry name" value="Glycogen Phosphorylase B"/>
    <property type="match status" value="2"/>
</dbReference>
<reference evidence="2 3" key="1">
    <citation type="journal article" date="2011" name="J. Microbiol.">
        <title>Gramella jeungdoensis sp. nov., isolated from a solar saltern in Korea.</title>
        <authorList>
            <person name="Joung Y."/>
            <person name="Kim H."/>
            <person name="Jang T."/>
            <person name="Ahn T.S."/>
            <person name="Joh K."/>
        </authorList>
    </citation>
    <scope>NUCLEOTIDE SEQUENCE [LARGE SCALE GENOMIC DNA]</scope>
    <source>
        <strain evidence="2 3">KCTC 23123</strain>
    </source>
</reference>
<gene>
    <name evidence="2" type="ORF">E2488_01675</name>
</gene>
<organism evidence="2 3">
    <name type="scientific">Gramella jeungdoensis</name>
    <dbReference type="NCBI Taxonomy" id="708091"/>
    <lineage>
        <taxon>Bacteria</taxon>
        <taxon>Pseudomonadati</taxon>
        <taxon>Bacteroidota</taxon>
        <taxon>Flavobacteriia</taxon>
        <taxon>Flavobacteriales</taxon>
        <taxon>Flavobacteriaceae</taxon>
        <taxon>Christiangramia</taxon>
    </lineage>
</organism>
<name>A0A4Y8AWR6_9FLAO</name>
<evidence type="ECO:0000313" key="2">
    <source>
        <dbReference type="EMBL" id="TEW76585.1"/>
    </source>
</evidence>
<dbReference type="PANTHER" id="PTHR12526">
    <property type="entry name" value="GLYCOSYLTRANSFERASE"/>
    <property type="match status" value="1"/>
</dbReference>
<keyword evidence="2" id="KW-0808">Transferase</keyword>
<accession>A0A4Y8AWR6</accession>
<dbReference type="GO" id="GO:0016757">
    <property type="term" value="F:glycosyltransferase activity"/>
    <property type="evidence" value="ECO:0007669"/>
    <property type="project" value="InterPro"/>
</dbReference>